<evidence type="ECO:0000256" key="1">
    <source>
        <dbReference type="SAM" id="MobiDB-lite"/>
    </source>
</evidence>
<comment type="caution">
    <text evidence="2">The sequence shown here is derived from an EMBL/GenBank/DDBJ whole genome shotgun (WGS) entry which is preliminary data.</text>
</comment>
<dbReference type="AlphaFoldDB" id="A0A8T2UMG9"/>
<organism evidence="2 3">
    <name type="scientific">Ceratopteris richardii</name>
    <name type="common">Triangle waterfern</name>
    <dbReference type="NCBI Taxonomy" id="49495"/>
    <lineage>
        <taxon>Eukaryota</taxon>
        <taxon>Viridiplantae</taxon>
        <taxon>Streptophyta</taxon>
        <taxon>Embryophyta</taxon>
        <taxon>Tracheophyta</taxon>
        <taxon>Polypodiopsida</taxon>
        <taxon>Polypodiidae</taxon>
        <taxon>Polypodiales</taxon>
        <taxon>Pteridineae</taxon>
        <taxon>Pteridaceae</taxon>
        <taxon>Parkerioideae</taxon>
        <taxon>Ceratopteris</taxon>
    </lineage>
</organism>
<feature type="compositionally biased region" description="Polar residues" evidence="1">
    <location>
        <begin position="129"/>
        <end position="141"/>
    </location>
</feature>
<feature type="region of interest" description="Disordered" evidence="1">
    <location>
        <begin position="129"/>
        <end position="149"/>
    </location>
</feature>
<feature type="region of interest" description="Disordered" evidence="1">
    <location>
        <begin position="252"/>
        <end position="273"/>
    </location>
</feature>
<evidence type="ECO:0000313" key="3">
    <source>
        <dbReference type="Proteomes" id="UP000825935"/>
    </source>
</evidence>
<keyword evidence="3" id="KW-1185">Reference proteome</keyword>
<dbReference type="EMBL" id="CM035410">
    <property type="protein sequence ID" value="KAH7437337.1"/>
    <property type="molecule type" value="Genomic_DNA"/>
</dbReference>
<dbReference type="OrthoDB" id="1911032at2759"/>
<name>A0A8T2UMG9_CERRI</name>
<accession>A0A8T2UMG9</accession>
<sequence length="326" mass="35789">MESLSPSASFLCFLPEFRRSTAKTGFSSVVTDKNQIQSVSGNPFPLYASMDSPHGTLHLKARMSDIFLQGEKAPSGSLERRKAFYEGEEEMQEKLCKMSTEANGNYLSTGGTSRTRAHHEALVNTANIDSPTFKTSGTDNDQTVEDSSGETDIATFEAAEFLEAFQDGQEHKLSKLLEVSNILSSPMPLQPESVIVSARSSFPLMGQHNMSHKVPDSLDGGHNVGRKNPSSNLSRKWSGAFEIDSTNSFSEHVTLSGHTGHGPSPENISYLSDGSTSSSRSFAFPILPYEWNSSPARMVAPDKRFTRRPWKHRALRLLCCHCSSLC</sequence>
<feature type="region of interest" description="Disordered" evidence="1">
    <location>
        <begin position="213"/>
        <end position="236"/>
    </location>
</feature>
<proteinExistence type="predicted"/>
<protein>
    <submittedName>
        <fullName evidence="2">Uncharacterized protein</fullName>
    </submittedName>
</protein>
<dbReference type="GO" id="GO:0009786">
    <property type="term" value="P:regulation of asymmetric cell division"/>
    <property type="evidence" value="ECO:0007669"/>
    <property type="project" value="InterPro"/>
</dbReference>
<gene>
    <name evidence="2" type="ORF">KP509_05G066400</name>
</gene>
<dbReference type="InterPro" id="IPR040378">
    <property type="entry name" value="BASL"/>
</dbReference>
<dbReference type="PANTHER" id="PTHR33914">
    <property type="entry name" value="18S PRE-RIBOSOMAL ASSEMBLY PROTEIN GAR2-LIKE PROTEIN"/>
    <property type="match status" value="1"/>
</dbReference>
<reference evidence="2" key="1">
    <citation type="submission" date="2021-08" db="EMBL/GenBank/DDBJ databases">
        <title>WGS assembly of Ceratopteris richardii.</title>
        <authorList>
            <person name="Marchant D.B."/>
            <person name="Chen G."/>
            <person name="Jenkins J."/>
            <person name="Shu S."/>
            <person name="Leebens-Mack J."/>
            <person name="Grimwood J."/>
            <person name="Schmutz J."/>
            <person name="Soltis P."/>
            <person name="Soltis D."/>
            <person name="Chen Z.-H."/>
        </authorList>
    </citation>
    <scope>NUCLEOTIDE SEQUENCE</scope>
    <source>
        <strain evidence="2">Whitten #5841</strain>
        <tissue evidence="2">Leaf</tissue>
    </source>
</reference>
<evidence type="ECO:0000313" key="2">
    <source>
        <dbReference type="EMBL" id="KAH7437337.1"/>
    </source>
</evidence>
<dbReference type="PANTHER" id="PTHR33914:SF2">
    <property type="entry name" value="OS02G0582100 PROTEIN"/>
    <property type="match status" value="1"/>
</dbReference>
<dbReference type="Proteomes" id="UP000825935">
    <property type="component" value="Chromosome 5"/>
</dbReference>